<dbReference type="AlphaFoldDB" id="A0A3E2NBB3"/>
<dbReference type="OrthoDB" id="122670at2"/>
<organism evidence="1 2">
    <name type="scientific">Lacrimispora amygdalina</name>
    <dbReference type="NCBI Taxonomy" id="253257"/>
    <lineage>
        <taxon>Bacteria</taxon>
        <taxon>Bacillati</taxon>
        <taxon>Bacillota</taxon>
        <taxon>Clostridia</taxon>
        <taxon>Lachnospirales</taxon>
        <taxon>Lachnospiraceae</taxon>
        <taxon>Lacrimispora</taxon>
    </lineage>
</organism>
<reference evidence="1 2" key="1">
    <citation type="submission" date="2018-07" db="EMBL/GenBank/DDBJ databases">
        <title>New species, Clostridium PI-S10-A1B.</title>
        <authorList>
            <person name="Krishna G."/>
            <person name="Summeta K."/>
            <person name="Shikha S."/>
            <person name="Prabhu P.B."/>
            <person name="Suresh K."/>
        </authorList>
    </citation>
    <scope>NUCLEOTIDE SEQUENCE [LARGE SCALE GENOMIC DNA]</scope>
    <source>
        <strain evidence="1 2">PI-S10-A1B</strain>
    </source>
</reference>
<proteinExistence type="predicted"/>
<dbReference type="Pfam" id="PF13711">
    <property type="entry name" value="DUF4160"/>
    <property type="match status" value="1"/>
</dbReference>
<gene>
    <name evidence="1" type="ORF">DS742_14275</name>
</gene>
<dbReference type="Proteomes" id="UP000260680">
    <property type="component" value="Unassembled WGS sequence"/>
</dbReference>
<name>A0A3E2NBB3_9FIRM</name>
<evidence type="ECO:0000313" key="2">
    <source>
        <dbReference type="Proteomes" id="UP000260680"/>
    </source>
</evidence>
<evidence type="ECO:0000313" key="1">
    <source>
        <dbReference type="EMBL" id="RFZ78276.1"/>
    </source>
</evidence>
<dbReference type="RefSeq" id="WP_117417649.1">
    <property type="nucleotide sequence ID" value="NZ_QOHO01000043.1"/>
</dbReference>
<comment type="caution">
    <text evidence="1">The sequence shown here is derived from an EMBL/GenBank/DDBJ whole genome shotgun (WGS) entry which is preliminary data.</text>
</comment>
<dbReference type="EMBL" id="QOHO01000043">
    <property type="protein sequence ID" value="RFZ78276.1"/>
    <property type="molecule type" value="Genomic_DNA"/>
</dbReference>
<accession>A0A3E2NBB3</accession>
<sequence>MPVISRFYGIVIKMYLRQKEHNPPHIHAIYGEYIGMFSLEDGEMFEGDIPQKGQVHIKEFIDFYRDRLYIMWETQKFEVLPPVK</sequence>
<protein>
    <submittedName>
        <fullName evidence="1">DUF4160 domain-containing protein</fullName>
    </submittedName>
</protein>
<dbReference type="InterPro" id="IPR025427">
    <property type="entry name" value="DUF4160"/>
</dbReference>